<feature type="transmembrane region" description="Helical" evidence="1">
    <location>
        <begin position="404"/>
        <end position="429"/>
    </location>
</feature>
<evidence type="ECO:0000313" key="3">
    <source>
        <dbReference type="Proteomes" id="UP000727907"/>
    </source>
</evidence>
<evidence type="ECO:0000256" key="1">
    <source>
        <dbReference type="SAM" id="Phobius"/>
    </source>
</evidence>
<keyword evidence="1" id="KW-0472">Membrane</keyword>
<proteinExistence type="predicted"/>
<dbReference type="EMBL" id="JAHOPB010000001">
    <property type="protein sequence ID" value="MBU8873951.1"/>
    <property type="molecule type" value="Genomic_DNA"/>
</dbReference>
<reference evidence="2 3" key="1">
    <citation type="submission" date="2021-06" db="EMBL/GenBank/DDBJ databases">
        <authorList>
            <person name="Lee D.H."/>
        </authorList>
    </citation>
    <scope>NUCLEOTIDE SEQUENCE [LARGE SCALE GENOMIC DNA]</scope>
    <source>
        <strain evidence="2 3">MMS21-HV4-11</strain>
    </source>
</reference>
<keyword evidence="1" id="KW-0812">Transmembrane</keyword>
<feature type="transmembrane region" description="Helical" evidence="1">
    <location>
        <begin position="350"/>
        <end position="367"/>
    </location>
</feature>
<dbReference type="Proteomes" id="UP000727907">
    <property type="component" value="Unassembled WGS sequence"/>
</dbReference>
<organism evidence="2 3">
    <name type="scientific">Reyranella humidisoli</name>
    <dbReference type="NCBI Taxonomy" id="2849149"/>
    <lineage>
        <taxon>Bacteria</taxon>
        <taxon>Pseudomonadati</taxon>
        <taxon>Pseudomonadota</taxon>
        <taxon>Alphaproteobacteria</taxon>
        <taxon>Hyphomicrobiales</taxon>
        <taxon>Reyranellaceae</taxon>
        <taxon>Reyranella</taxon>
    </lineage>
</organism>
<feature type="transmembrane region" description="Helical" evidence="1">
    <location>
        <begin position="197"/>
        <end position="217"/>
    </location>
</feature>
<protein>
    <recommendedName>
        <fullName evidence="4">Glycosyltransferase RgtA/B/C/D-like domain-containing protein</fullName>
    </recommendedName>
</protein>
<keyword evidence="3" id="KW-1185">Reference proteome</keyword>
<comment type="caution">
    <text evidence="2">The sequence shown here is derived from an EMBL/GenBank/DDBJ whole genome shotgun (WGS) entry which is preliminary data.</text>
</comment>
<accession>A0ABS6IHZ3</accession>
<feature type="transmembrane region" description="Helical" evidence="1">
    <location>
        <begin position="224"/>
        <end position="241"/>
    </location>
</feature>
<feature type="transmembrane region" description="Helical" evidence="1">
    <location>
        <begin position="379"/>
        <end position="398"/>
    </location>
</feature>
<sequence>MLQALGLVACIGLVLWPQLDWSFEAATRYRGDEASDWKATNVWLESAECARESGAWLVICEQGRLVPISDRALADDPGHALVLALWALAADRSILVIDVAHLNLVINLVGLLLLAGLLMVLGSYVSAVVLLLLGPYVFLEWFGTSPHWAFIGLTAMQPILPLALIARWRRWVPPVAGTGLILLGVLTLAFASLVREAIAQMTLVVTLGTLAWIAVASRADKRRVAGLLVLALVTVLASQAARLTVAVRDRMHPVEPAELVATHGLAHTLYIGLGTVPNKFGIRYDDAVGREAAARVAPDVKYLSKDYFRLMWSLYFARWADDPIEVMRIYMEKSWSILRNRIPDYFPPPWLFLPLVLMVHFVSNGRAASCGTPACGMRLAINLVCLSFVGLFFVQAVLAYPTRFYAAPIGAFMIVMLGVALENLAHFLWRQGVPALRYFNSNG</sequence>
<evidence type="ECO:0008006" key="4">
    <source>
        <dbReference type="Google" id="ProtNLM"/>
    </source>
</evidence>
<name>A0ABS6IHZ3_9HYPH</name>
<feature type="transmembrane region" description="Helical" evidence="1">
    <location>
        <begin position="171"/>
        <end position="191"/>
    </location>
</feature>
<gene>
    <name evidence="2" type="ORF">KQ910_09260</name>
</gene>
<feature type="transmembrane region" description="Helical" evidence="1">
    <location>
        <begin position="145"/>
        <end position="164"/>
    </location>
</feature>
<keyword evidence="1" id="KW-1133">Transmembrane helix</keyword>
<evidence type="ECO:0000313" key="2">
    <source>
        <dbReference type="EMBL" id="MBU8873951.1"/>
    </source>
</evidence>
<feature type="transmembrane region" description="Helical" evidence="1">
    <location>
        <begin position="104"/>
        <end position="133"/>
    </location>
</feature>
<dbReference type="RefSeq" id="WP_216958628.1">
    <property type="nucleotide sequence ID" value="NZ_JAHOPB010000001.1"/>
</dbReference>